<dbReference type="AlphaFoldDB" id="A0A2P2QZU5"/>
<organism evidence="1">
    <name type="scientific">Rhizophora mucronata</name>
    <name type="common">Asiatic mangrove</name>
    <dbReference type="NCBI Taxonomy" id="61149"/>
    <lineage>
        <taxon>Eukaryota</taxon>
        <taxon>Viridiplantae</taxon>
        <taxon>Streptophyta</taxon>
        <taxon>Embryophyta</taxon>
        <taxon>Tracheophyta</taxon>
        <taxon>Spermatophyta</taxon>
        <taxon>Magnoliopsida</taxon>
        <taxon>eudicotyledons</taxon>
        <taxon>Gunneridae</taxon>
        <taxon>Pentapetalae</taxon>
        <taxon>rosids</taxon>
        <taxon>fabids</taxon>
        <taxon>Malpighiales</taxon>
        <taxon>Rhizophoraceae</taxon>
        <taxon>Rhizophora</taxon>
    </lineage>
</organism>
<accession>A0A2P2QZU5</accession>
<dbReference type="EMBL" id="GGEC01091993">
    <property type="protein sequence ID" value="MBX72477.1"/>
    <property type="molecule type" value="Transcribed_RNA"/>
</dbReference>
<evidence type="ECO:0000313" key="1">
    <source>
        <dbReference type="EMBL" id="MBX72477.1"/>
    </source>
</evidence>
<sequence>MLVTTTIGQKTPSFSERIVGVGPVPMVNSSLPGTLSCS</sequence>
<protein>
    <submittedName>
        <fullName evidence="1">Beta-amylase</fullName>
    </submittedName>
</protein>
<proteinExistence type="predicted"/>
<reference evidence="1" key="1">
    <citation type="submission" date="2018-02" db="EMBL/GenBank/DDBJ databases">
        <title>Rhizophora mucronata_Transcriptome.</title>
        <authorList>
            <person name="Meera S.P."/>
            <person name="Sreeshan A."/>
            <person name="Augustine A."/>
        </authorList>
    </citation>
    <scope>NUCLEOTIDE SEQUENCE</scope>
    <source>
        <tissue evidence="1">Leaf</tissue>
    </source>
</reference>
<name>A0A2P2QZU5_RHIMU</name>